<evidence type="ECO:0000256" key="14">
    <source>
        <dbReference type="HAMAP-Rule" id="MF_00339"/>
    </source>
</evidence>
<dbReference type="EC" id="2.7.1.11" evidence="14"/>
<dbReference type="OrthoDB" id="9802503at2"/>
<feature type="binding site" description="in other chain" evidence="14">
    <location>
        <position position="223"/>
    </location>
    <ligand>
        <name>substrate</name>
        <note>ligand shared between dimeric partners</note>
    </ligand>
</feature>
<evidence type="ECO:0000256" key="11">
    <source>
        <dbReference type="ARBA" id="ARBA00022842"/>
    </source>
</evidence>
<dbReference type="GO" id="GO:0070095">
    <property type="term" value="F:fructose-6-phosphate binding"/>
    <property type="evidence" value="ECO:0007669"/>
    <property type="project" value="TreeGrafter"/>
</dbReference>
<evidence type="ECO:0000313" key="17">
    <source>
        <dbReference type="Proteomes" id="UP000484164"/>
    </source>
</evidence>
<feature type="binding site" evidence="14">
    <location>
        <begin position="102"/>
        <end position="105"/>
    </location>
    <ligand>
        <name>ATP</name>
        <dbReference type="ChEBI" id="CHEBI:30616"/>
    </ligand>
</feature>
<dbReference type="InterPro" id="IPR022953">
    <property type="entry name" value="ATP_PFK"/>
</dbReference>
<dbReference type="InterPro" id="IPR012003">
    <property type="entry name" value="ATP_PFK_prok-type"/>
</dbReference>
<feature type="binding site" evidence="14">
    <location>
        <begin position="72"/>
        <end position="73"/>
    </location>
    <ligand>
        <name>ATP</name>
        <dbReference type="ChEBI" id="CHEBI:30616"/>
    </ligand>
</feature>
<dbReference type="Pfam" id="PF00365">
    <property type="entry name" value="PFK"/>
    <property type="match status" value="1"/>
</dbReference>
<feature type="binding site" description="in other chain" evidence="14">
    <location>
        <begin position="170"/>
        <end position="172"/>
    </location>
    <ligand>
        <name>substrate</name>
        <note>ligand shared between dimeric partners</note>
    </ligand>
</feature>
<evidence type="ECO:0000256" key="7">
    <source>
        <dbReference type="ARBA" id="ARBA00022723"/>
    </source>
</evidence>
<evidence type="ECO:0000313" key="16">
    <source>
        <dbReference type="EMBL" id="KAB2817455.1"/>
    </source>
</evidence>
<organism evidence="16 17">
    <name type="scientific">Phaeocystidibacter marisrubri</name>
    <dbReference type="NCBI Taxonomy" id="1577780"/>
    <lineage>
        <taxon>Bacteria</taxon>
        <taxon>Pseudomonadati</taxon>
        <taxon>Bacteroidota</taxon>
        <taxon>Flavobacteriia</taxon>
        <taxon>Flavobacteriales</taxon>
        <taxon>Phaeocystidibacteraceae</taxon>
        <taxon>Phaeocystidibacter</taxon>
    </lineage>
</organism>
<keyword evidence="8 14" id="KW-0547">Nucleotide-binding</keyword>
<keyword evidence="4 14" id="KW-0963">Cytoplasm</keyword>
<dbReference type="Gene3D" id="3.40.50.460">
    <property type="entry name" value="Phosphofructokinase domain"/>
    <property type="match status" value="1"/>
</dbReference>
<keyword evidence="11 14" id="KW-0460">Magnesium</keyword>
<comment type="subunit">
    <text evidence="14">Homotetramer.</text>
</comment>
<dbReference type="NCBIfam" id="TIGR02482">
    <property type="entry name" value="PFKA_ATP"/>
    <property type="match status" value="1"/>
</dbReference>
<feature type="active site" description="Proton acceptor" evidence="14">
    <location>
        <position position="128"/>
    </location>
</feature>
<evidence type="ECO:0000256" key="9">
    <source>
        <dbReference type="ARBA" id="ARBA00022777"/>
    </source>
</evidence>
<dbReference type="FunFam" id="3.40.50.460:FF:000002">
    <property type="entry name" value="ATP-dependent 6-phosphofructokinase"/>
    <property type="match status" value="1"/>
</dbReference>
<accession>A0A6L3ZJ60</accession>
<protein>
    <recommendedName>
        <fullName evidence="14">ATP-dependent 6-phosphofructokinase</fullName>
        <shortName evidence="14">ATP-PFK</shortName>
        <shortName evidence="14">Phosphofructokinase</shortName>
        <ecNumber evidence="14">2.7.1.11</ecNumber>
    </recommendedName>
    <alternativeName>
        <fullName evidence="14">Phosphohexokinase</fullName>
    </alternativeName>
</protein>
<dbReference type="GO" id="GO:0016208">
    <property type="term" value="F:AMP binding"/>
    <property type="evidence" value="ECO:0007669"/>
    <property type="project" value="TreeGrafter"/>
</dbReference>
<evidence type="ECO:0000256" key="5">
    <source>
        <dbReference type="ARBA" id="ARBA00022533"/>
    </source>
</evidence>
<dbReference type="PANTHER" id="PTHR13697">
    <property type="entry name" value="PHOSPHOFRUCTOKINASE"/>
    <property type="match status" value="1"/>
</dbReference>
<comment type="cofactor">
    <cofactor evidence="1 14">
        <name>Mg(2+)</name>
        <dbReference type="ChEBI" id="CHEBI:18420"/>
    </cofactor>
</comment>
<comment type="caution">
    <text evidence="14">Lacks conserved residue(s) required for the propagation of feature annotation.</text>
</comment>
<evidence type="ECO:0000256" key="12">
    <source>
        <dbReference type="ARBA" id="ARBA00023152"/>
    </source>
</evidence>
<feature type="binding site" description="in other chain" evidence="14">
    <location>
        <begin position="186"/>
        <end position="188"/>
    </location>
    <ligand>
        <name>ADP</name>
        <dbReference type="ChEBI" id="CHEBI:456216"/>
        <note>allosteric activator; ligand shared between dimeric partners</note>
    </ligand>
</feature>
<feature type="binding site" evidence="14">
    <location>
        <position position="103"/>
    </location>
    <ligand>
        <name>Mg(2+)</name>
        <dbReference type="ChEBI" id="CHEBI:18420"/>
        <note>catalytic</note>
    </ligand>
</feature>
<dbReference type="InterPro" id="IPR000023">
    <property type="entry name" value="Phosphofructokinase_dom"/>
</dbReference>
<gene>
    <name evidence="14 16" type="primary">pfkA</name>
    <name evidence="16" type="ORF">F8C82_03400</name>
</gene>
<dbReference type="HAMAP" id="MF_00339">
    <property type="entry name" value="Phosphofructokinase_I_B1"/>
    <property type="match status" value="1"/>
</dbReference>
<dbReference type="PRINTS" id="PR00476">
    <property type="entry name" value="PHFRCTKINASE"/>
</dbReference>
<dbReference type="AlphaFoldDB" id="A0A6L3ZJ60"/>
<evidence type="ECO:0000256" key="8">
    <source>
        <dbReference type="ARBA" id="ARBA00022741"/>
    </source>
</evidence>
<proteinExistence type="inferred from homology"/>
<evidence type="ECO:0000256" key="10">
    <source>
        <dbReference type="ARBA" id="ARBA00022840"/>
    </source>
</evidence>
<comment type="activity regulation">
    <text evidence="14">Allosterically activated by ADP and other diphosphonucleosides, and allosterically inhibited by phosphoenolpyruvate.</text>
</comment>
<keyword evidence="10 14" id="KW-0067">ATP-binding</keyword>
<evidence type="ECO:0000256" key="3">
    <source>
        <dbReference type="ARBA" id="ARBA00004679"/>
    </source>
</evidence>
<keyword evidence="7 14" id="KW-0479">Metal-binding</keyword>
<comment type="similarity">
    <text evidence="14">Belongs to the phosphofructokinase type A (PFKA) family. ATP-dependent PFK group I subfamily. Prokaryotic clade 'B1' sub-subfamily.</text>
</comment>
<keyword evidence="6 14" id="KW-0808">Transferase</keyword>
<name>A0A6L3ZJ60_9FLAO</name>
<dbReference type="GO" id="GO:0046872">
    <property type="term" value="F:metal ion binding"/>
    <property type="evidence" value="ECO:0007669"/>
    <property type="project" value="UniProtKB-KW"/>
</dbReference>
<dbReference type="GO" id="GO:0005524">
    <property type="term" value="F:ATP binding"/>
    <property type="evidence" value="ECO:0007669"/>
    <property type="project" value="UniProtKB-UniRule"/>
</dbReference>
<comment type="caution">
    <text evidence="16">The sequence shown here is derived from an EMBL/GenBank/DDBJ whole genome shotgun (WGS) entry which is preliminary data.</text>
</comment>
<dbReference type="EMBL" id="WBVQ01000001">
    <property type="protein sequence ID" value="KAB2817455.1"/>
    <property type="molecule type" value="Genomic_DNA"/>
</dbReference>
<feature type="binding site" description="in other chain" evidence="14">
    <location>
        <begin position="126"/>
        <end position="128"/>
    </location>
    <ligand>
        <name>substrate</name>
        <note>ligand shared between dimeric partners</note>
    </ligand>
</feature>
<dbReference type="NCBIfam" id="NF002872">
    <property type="entry name" value="PRK03202.1"/>
    <property type="match status" value="1"/>
</dbReference>
<evidence type="ECO:0000256" key="2">
    <source>
        <dbReference type="ARBA" id="ARBA00004496"/>
    </source>
</evidence>
<evidence type="ECO:0000256" key="6">
    <source>
        <dbReference type="ARBA" id="ARBA00022679"/>
    </source>
</evidence>
<dbReference type="InterPro" id="IPR012828">
    <property type="entry name" value="PFKA_ATP_prok"/>
</dbReference>
<evidence type="ECO:0000256" key="1">
    <source>
        <dbReference type="ARBA" id="ARBA00001946"/>
    </source>
</evidence>
<sequence length="322" mass="34188">MKKIAVMTSGGDAPGMNAGIRAVTRTALSLGLEVVGIYRGYQGMIENDFIPLSHESVRNIIHRGGTFLKTARSDDFRTIEGRAQAAANLKAHGVEGLVVIGGDGSFTGAAALHDEHGVKVVGCPGTIDNDLFGTDYTIGYDTAVNTAVHAIDQIRDTAASHNRLFFVEVMGRDAGFIALRTGLASGAEAVLVPETTTYIEDLTAKLEKNWKMKKSSAIIIVAEGDDAGGAIEIAKKVNAKFEGWESKVTVLGHIQRGGSPTAFDRILASRMGHAAVLALLAGSTDVMIGQKNGEMVEVPFKQAVKHHETLSKHLLDLVEILS</sequence>
<dbReference type="FunFam" id="3.40.50.450:FF:000001">
    <property type="entry name" value="ATP-dependent 6-phosphofructokinase"/>
    <property type="match status" value="1"/>
</dbReference>
<keyword evidence="12 14" id="KW-0324">Glycolysis</keyword>
<keyword evidence="9 14" id="KW-0418">Kinase</keyword>
<evidence type="ECO:0000256" key="13">
    <source>
        <dbReference type="ARBA" id="ARBA00048070"/>
    </source>
</evidence>
<feature type="binding site" description="in other chain" evidence="14">
    <location>
        <begin position="214"/>
        <end position="216"/>
    </location>
    <ligand>
        <name>ADP</name>
        <dbReference type="ChEBI" id="CHEBI:456216"/>
        <note>allosteric activator; ligand shared between dimeric partners</note>
    </ligand>
</feature>
<dbReference type="Gene3D" id="3.40.50.450">
    <property type="match status" value="1"/>
</dbReference>
<dbReference type="InterPro" id="IPR035966">
    <property type="entry name" value="PKF_sf"/>
</dbReference>
<dbReference type="GO" id="GO:0042802">
    <property type="term" value="F:identical protein binding"/>
    <property type="evidence" value="ECO:0007669"/>
    <property type="project" value="TreeGrafter"/>
</dbReference>
<dbReference type="GO" id="GO:0005945">
    <property type="term" value="C:6-phosphofructokinase complex"/>
    <property type="evidence" value="ECO:0007669"/>
    <property type="project" value="TreeGrafter"/>
</dbReference>
<feature type="binding site" description="in other chain" evidence="14">
    <location>
        <position position="155"/>
    </location>
    <ligand>
        <name>ADP</name>
        <dbReference type="ChEBI" id="CHEBI:456216"/>
        <note>allosteric activator; ligand shared between dimeric partners</note>
    </ligand>
</feature>
<feature type="binding site" description="in other chain" evidence="14">
    <location>
        <begin position="253"/>
        <end position="256"/>
    </location>
    <ligand>
        <name>substrate</name>
        <note>ligand shared between dimeric partners</note>
    </ligand>
</feature>
<evidence type="ECO:0000259" key="15">
    <source>
        <dbReference type="Pfam" id="PF00365"/>
    </source>
</evidence>
<dbReference type="UniPathway" id="UPA00109">
    <property type="reaction ID" value="UER00182"/>
</dbReference>
<comment type="function">
    <text evidence="14">Catalyzes the phosphorylation of D-fructose 6-phosphate to fructose 1,6-bisphosphate by ATP, the first committing step of glycolysis.</text>
</comment>
<dbReference type="GO" id="GO:0006002">
    <property type="term" value="P:fructose 6-phosphate metabolic process"/>
    <property type="evidence" value="ECO:0007669"/>
    <property type="project" value="UniProtKB-UniRule"/>
</dbReference>
<feature type="domain" description="Phosphofructokinase" evidence="15">
    <location>
        <begin position="3"/>
        <end position="278"/>
    </location>
</feature>
<keyword evidence="5 14" id="KW-0021">Allosteric enzyme</keyword>
<feature type="binding site" evidence="14">
    <location>
        <position position="247"/>
    </location>
    <ligand>
        <name>substrate</name>
        <note>ligand shared between dimeric partners</note>
    </ligand>
</feature>
<feature type="binding site" evidence="14">
    <location>
        <begin position="21"/>
        <end position="25"/>
    </location>
    <ligand>
        <name>ADP</name>
        <dbReference type="ChEBI" id="CHEBI:456216"/>
        <note>allosteric activator; ligand shared between dimeric partners</note>
    </ligand>
</feature>
<dbReference type="InterPro" id="IPR015912">
    <property type="entry name" value="Phosphofructokinase_CS"/>
</dbReference>
<comment type="subcellular location">
    <subcellularLocation>
        <location evidence="2 14">Cytoplasm</location>
    </subcellularLocation>
</comment>
<dbReference type="GO" id="GO:0003872">
    <property type="term" value="F:6-phosphofructokinase activity"/>
    <property type="evidence" value="ECO:0007669"/>
    <property type="project" value="UniProtKB-UniRule"/>
</dbReference>
<keyword evidence="17" id="KW-1185">Reference proteome</keyword>
<comment type="catalytic activity">
    <reaction evidence="13 14">
        <text>beta-D-fructose 6-phosphate + ATP = beta-D-fructose 1,6-bisphosphate + ADP + H(+)</text>
        <dbReference type="Rhea" id="RHEA:16109"/>
        <dbReference type="ChEBI" id="CHEBI:15378"/>
        <dbReference type="ChEBI" id="CHEBI:30616"/>
        <dbReference type="ChEBI" id="CHEBI:32966"/>
        <dbReference type="ChEBI" id="CHEBI:57634"/>
        <dbReference type="ChEBI" id="CHEBI:456216"/>
        <dbReference type="EC" id="2.7.1.11"/>
    </reaction>
</comment>
<dbReference type="PROSITE" id="PS00433">
    <property type="entry name" value="PHOSPHOFRUCTOKINASE"/>
    <property type="match status" value="1"/>
</dbReference>
<evidence type="ECO:0000256" key="4">
    <source>
        <dbReference type="ARBA" id="ARBA00022490"/>
    </source>
</evidence>
<dbReference type="GO" id="GO:0048029">
    <property type="term" value="F:monosaccharide binding"/>
    <property type="evidence" value="ECO:0007669"/>
    <property type="project" value="TreeGrafter"/>
</dbReference>
<dbReference type="GO" id="GO:0061621">
    <property type="term" value="P:canonical glycolysis"/>
    <property type="evidence" value="ECO:0007669"/>
    <property type="project" value="TreeGrafter"/>
</dbReference>
<feature type="binding site" evidence="14">
    <location>
        <position position="163"/>
    </location>
    <ligand>
        <name>substrate</name>
        <note>ligand shared between dimeric partners</note>
    </ligand>
</feature>
<dbReference type="Proteomes" id="UP000484164">
    <property type="component" value="Unassembled WGS sequence"/>
</dbReference>
<dbReference type="GO" id="GO:0030388">
    <property type="term" value="P:fructose 1,6-bisphosphate metabolic process"/>
    <property type="evidence" value="ECO:0007669"/>
    <property type="project" value="TreeGrafter"/>
</dbReference>
<comment type="pathway">
    <text evidence="3 14">Carbohydrate degradation; glycolysis; D-glyceraldehyde 3-phosphate and glycerone phosphate from D-glucose: step 3/4.</text>
</comment>
<dbReference type="PANTHER" id="PTHR13697:SF4">
    <property type="entry name" value="ATP-DEPENDENT 6-PHOSPHOFRUCTOKINASE"/>
    <property type="match status" value="1"/>
</dbReference>
<reference evidence="16 17" key="1">
    <citation type="submission" date="2019-10" db="EMBL/GenBank/DDBJ databases">
        <title>Genome sequence of Phaeocystidibacter marisrubri JCM30614 (type strain).</title>
        <authorList>
            <person name="Bowman J.P."/>
        </authorList>
    </citation>
    <scope>NUCLEOTIDE SEQUENCE [LARGE SCALE GENOMIC DNA]</scope>
    <source>
        <strain evidence="16 17">JCM 30614</strain>
    </source>
</reference>
<feature type="binding site" evidence="14">
    <location>
        <position position="11"/>
    </location>
    <ligand>
        <name>ATP</name>
        <dbReference type="ChEBI" id="CHEBI:30616"/>
    </ligand>
</feature>
<dbReference type="PIRSF" id="PIRSF000532">
    <property type="entry name" value="ATP_PFK_prok"/>
    <property type="match status" value="1"/>
</dbReference>
<dbReference type="SUPFAM" id="SSF53784">
    <property type="entry name" value="Phosphofructokinase"/>
    <property type="match status" value="1"/>
</dbReference>